<evidence type="ECO:0000256" key="6">
    <source>
        <dbReference type="PIRSR" id="PIRSR038994-1"/>
    </source>
</evidence>
<evidence type="ECO:0000313" key="11">
    <source>
        <dbReference type="Proteomes" id="UP000235122"/>
    </source>
</evidence>
<feature type="binding site" evidence="7">
    <location>
        <position position="133"/>
    </location>
    <ligand>
        <name>substrate</name>
    </ligand>
</feature>
<evidence type="ECO:0000256" key="4">
    <source>
        <dbReference type="ARBA" id="ARBA00023277"/>
    </source>
</evidence>
<dbReference type="InterPro" id="IPR006680">
    <property type="entry name" value="Amidohydro-rel"/>
</dbReference>
<evidence type="ECO:0000313" key="10">
    <source>
        <dbReference type="EMBL" id="PKY72881.1"/>
    </source>
</evidence>
<evidence type="ECO:0000256" key="2">
    <source>
        <dbReference type="ARBA" id="ARBA00022723"/>
    </source>
</evidence>
<proteinExistence type="inferred from homology"/>
<dbReference type="EMBL" id="PKKO01000002">
    <property type="protein sequence ID" value="PKY72881.1"/>
    <property type="molecule type" value="Genomic_DNA"/>
</dbReference>
<feature type="binding site" evidence="7">
    <location>
        <position position="262"/>
    </location>
    <ligand>
        <name>substrate</name>
    </ligand>
</feature>
<dbReference type="GO" id="GO:0046872">
    <property type="term" value="F:metal ion binding"/>
    <property type="evidence" value="ECO:0007669"/>
    <property type="project" value="UniProtKB-KW"/>
</dbReference>
<comment type="cofactor">
    <cofactor evidence="8">
        <name>a divalent metal cation</name>
        <dbReference type="ChEBI" id="CHEBI:60240"/>
    </cofactor>
    <text evidence="8">Binds 1 divalent metal cation per subunit.</text>
</comment>
<gene>
    <name evidence="10" type="ORF">CYJ19_04380</name>
</gene>
<keyword evidence="4 5" id="KW-0119">Carbohydrate metabolism</keyword>
<feature type="binding site" evidence="7">
    <location>
        <position position="235"/>
    </location>
    <ligand>
        <name>substrate</name>
    </ligand>
</feature>
<name>A0A2I1IP40_9ACTO</name>
<feature type="binding site" evidence="8">
    <location>
        <position position="224"/>
    </location>
    <ligand>
        <name>Zn(2+)</name>
        <dbReference type="ChEBI" id="CHEBI:29105"/>
    </ligand>
</feature>
<keyword evidence="2 8" id="KW-0479">Metal-binding</keyword>
<dbReference type="SUPFAM" id="SSF51556">
    <property type="entry name" value="Metallo-dependent hydrolases"/>
    <property type="match status" value="1"/>
</dbReference>
<dbReference type="GO" id="GO:0006046">
    <property type="term" value="P:N-acetylglucosamine catabolic process"/>
    <property type="evidence" value="ECO:0007669"/>
    <property type="project" value="TreeGrafter"/>
</dbReference>
<reference evidence="10 11" key="1">
    <citation type="submission" date="2017-12" db="EMBL/GenBank/DDBJ databases">
        <title>Phylogenetic diversity of female urinary microbiome.</title>
        <authorList>
            <person name="Thomas-White K."/>
            <person name="Wolfe A.J."/>
        </authorList>
    </citation>
    <scope>NUCLEOTIDE SEQUENCE [LARGE SCALE GENOMIC DNA]</scope>
    <source>
        <strain evidence="10 11">UMB0402</strain>
    </source>
</reference>
<feature type="binding site" evidence="8">
    <location>
        <position position="122"/>
    </location>
    <ligand>
        <name>Zn(2+)</name>
        <dbReference type="ChEBI" id="CHEBI:29105"/>
    </ligand>
</feature>
<feature type="domain" description="Amidohydrolase-related" evidence="9">
    <location>
        <begin position="46"/>
        <end position="387"/>
    </location>
</feature>
<feature type="binding site" evidence="7">
    <location>
        <begin position="319"/>
        <end position="321"/>
    </location>
    <ligand>
        <name>substrate</name>
    </ligand>
</feature>
<evidence type="ECO:0000256" key="7">
    <source>
        <dbReference type="PIRSR" id="PIRSR038994-2"/>
    </source>
</evidence>
<dbReference type="SUPFAM" id="SSF51338">
    <property type="entry name" value="Composite domain of metallo-dependent hydrolases"/>
    <property type="match status" value="1"/>
</dbReference>
<dbReference type="Pfam" id="PF01979">
    <property type="entry name" value="Amidohydro_1"/>
    <property type="match status" value="1"/>
</dbReference>
<accession>A0A2I1IP40</accession>
<feature type="binding site" evidence="7">
    <location>
        <begin position="227"/>
        <end position="228"/>
    </location>
    <ligand>
        <name>substrate</name>
    </ligand>
</feature>
<dbReference type="InterPro" id="IPR032466">
    <property type="entry name" value="Metal_Hydrolase"/>
</dbReference>
<evidence type="ECO:0000256" key="8">
    <source>
        <dbReference type="PIRSR" id="PIRSR038994-3"/>
    </source>
</evidence>
<keyword evidence="11" id="KW-1185">Reference proteome</keyword>
<dbReference type="RefSeq" id="WP_024330898.1">
    <property type="nucleotide sequence ID" value="NZ_JASOXK010000008.1"/>
</dbReference>
<dbReference type="Gene3D" id="2.30.40.10">
    <property type="entry name" value="Urease, subunit C, domain 1"/>
    <property type="match status" value="1"/>
</dbReference>
<comment type="caution">
    <text evidence="10">The sequence shown here is derived from an EMBL/GenBank/DDBJ whole genome shotgun (WGS) entry which is preliminary data.</text>
</comment>
<evidence type="ECO:0000259" key="9">
    <source>
        <dbReference type="Pfam" id="PF01979"/>
    </source>
</evidence>
<keyword evidence="3 5" id="KW-0378">Hydrolase</keyword>
<dbReference type="AlphaFoldDB" id="A0A2I1IP40"/>
<comment type="similarity">
    <text evidence="1 5">Belongs to the metallo-dependent hydrolases superfamily. NagA family.</text>
</comment>
<feature type="active site" description="Proton donor/acceptor" evidence="6">
    <location>
        <position position="285"/>
    </location>
</feature>
<dbReference type="STRING" id="33007.HMPREF3198_01345"/>
<dbReference type="PIRSF" id="PIRSF038994">
    <property type="entry name" value="NagA"/>
    <property type="match status" value="1"/>
</dbReference>
<dbReference type="Proteomes" id="UP000235122">
    <property type="component" value="Unassembled WGS sequence"/>
</dbReference>
<dbReference type="GO" id="GO:0008448">
    <property type="term" value="F:N-acetylglucosamine-6-phosphate deacetylase activity"/>
    <property type="evidence" value="ECO:0007669"/>
    <property type="project" value="InterPro"/>
</dbReference>
<evidence type="ECO:0000256" key="1">
    <source>
        <dbReference type="ARBA" id="ARBA00010716"/>
    </source>
</evidence>
<evidence type="ECO:0000256" key="5">
    <source>
        <dbReference type="PIRNR" id="PIRNR038994"/>
    </source>
</evidence>
<feature type="binding site" evidence="8">
    <location>
        <position position="191"/>
    </location>
    <ligand>
        <name>Zn(2+)</name>
        <dbReference type="ChEBI" id="CHEBI:29105"/>
    </ligand>
</feature>
<dbReference type="Gene3D" id="3.20.20.140">
    <property type="entry name" value="Metal-dependent hydrolases"/>
    <property type="match status" value="1"/>
</dbReference>
<dbReference type="GeneID" id="35867626"/>
<dbReference type="InterPro" id="IPR011059">
    <property type="entry name" value="Metal-dep_hydrolase_composite"/>
</dbReference>
<dbReference type="InterPro" id="IPR003764">
    <property type="entry name" value="GlcNAc_6-P_deAcase"/>
</dbReference>
<evidence type="ECO:0000256" key="3">
    <source>
        <dbReference type="ARBA" id="ARBA00022801"/>
    </source>
</evidence>
<dbReference type="PANTHER" id="PTHR11113">
    <property type="entry name" value="N-ACETYLGLUCOSAMINE-6-PHOSPHATE DEACETYLASE"/>
    <property type="match status" value="1"/>
</dbReference>
<protein>
    <submittedName>
        <fullName evidence="10">N-acetylglucosamine-6-phosphate deacetylase</fullName>
    </submittedName>
</protein>
<organism evidence="10 11">
    <name type="scientific">Winkia neuii</name>
    <dbReference type="NCBI Taxonomy" id="33007"/>
    <lineage>
        <taxon>Bacteria</taxon>
        <taxon>Bacillati</taxon>
        <taxon>Actinomycetota</taxon>
        <taxon>Actinomycetes</taxon>
        <taxon>Actinomycetales</taxon>
        <taxon>Actinomycetaceae</taxon>
        <taxon>Winkia</taxon>
    </lineage>
</organism>
<dbReference type="PANTHER" id="PTHR11113:SF14">
    <property type="entry name" value="N-ACETYLGLUCOSAMINE-6-PHOSPHATE DEACETYLASE"/>
    <property type="match status" value="1"/>
</dbReference>
<sequence length="391" mass="40763">MVAFKGEVVTPEGIRSDSVVEVSEGKISWIGPASSYSEQIAESVGYILPGLVDVHCHGGGGASFPDAKDVDEARTAAFEHLRSGTTTLVGSLVTQDKPVLLKQAGILARLCEEGVLAGIHFEGPFVSEGHCGAQDPRYILSPDAAFTRELLQACNGWAATMTLAPEKEGVLGGNGVAEALLEGGALPSYGHTDATSGEFAQAIDQTYREMGARKTRSPLPTVTHLFNGMAPMHHRRPGPVPEALAAAKEGKVVLEIICDGVHVSPSLVRAVYELVGREAITFVTDAMAAAGMPDGQYRLGPQEVRVESGKAYLAEGDSLAGGTSHLLDCVKVATVAGIPLADAVYCASSSGAKILGREDIGVLEVGKRADLVLTDSDLAPLQVIKDGRGLN</sequence>